<name>A0A1I4E8L2_9HYPH</name>
<dbReference type="Gene3D" id="3.40.30.10">
    <property type="entry name" value="Glutaredoxin"/>
    <property type="match status" value="1"/>
</dbReference>
<accession>A0A1I4E8L2</accession>
<gene>
    <name evidence="5" type="ORF">SAMN04488518_11457</name>
</gene>
<dbReference type="SUPFAM" id="SSF52833">
    <property type="entry name" value="Thioredoxin-like"/>
    <property type="match status" value="1"/>
</dbReference>
<dbReference type="CDD" id="cd02968">
    <property type="entry name" value="SCO"/>
    <property type="match status" value="1"/>
</dbReference>
<dbReference type="EMBL" id="FOSK01000014">
    <property type="protein sequence ID" value="SFL02085.1"/>
    <property type="molecule type" value="Genomic_DNA"/>
</dbReference>
<evidence type="ECO:0000313" key="6">
    <source>
        <dbReference type="Proteomes" id="UP000199598"/>
    </source>
</evidence>
<keyword evidence="2" id="KW-0186">Copper</keyword>
<keyword evidence="6" id="KW-1185">Reference proteome</keyword>
<dbReference type="InterPro" id="IPR013766">
    <property type="entry name" value="Thioredoxin_domain"/>
</dbReference>
<comment type="similarity">
    <text evidence="1">Belongs to the SCO1/2 family.</text>
</comment>
<reference evidence="5 6" key="1">
    <citation type="submission" date="2016-10" db="EMBL/GenBank/DDBJ databases">
        <authorList>
            <person name="Varghese N."/>
            <person name="Submissions S."/>
        </authorList>
    </citation>
    <scope>NUCLEOTIDE SEQUENCE [LARGE SCALE GENOMIC DNA]</scope>
    <source>
        <strain evidence="5 6">DSM 16392</strain>
    </source>
</reference>
<protein>
    <submittedName>
        <fullName evidence="5">Protein SCO1/2</fullName>
    </submittedName>
</protein>
<dbReference type="Proteomes" id="UP000199598">
    <property type="component" value="Unassembled WGS sequence"/>
</dbReference>
<evidence type="ECO:0000313" key="5">
    <source>
        <dbReference type="EMBL" id="SFL02085.1"/>
    </source>
</evidence>
<dbReference type="InterPro" id="IPR036249">
    <property type="entry name" value="Thioredoxin-like_sf"/>
</dbReference>
<comment type="caution">
    <text evidence="5">The sequence shown here is derived from an EMBL/GenBank/DDBJ whole genome shotgun (WGS) entry which is preliminary data.</text>
</comment>
<dbReference type="RefSeq" id="WP_093522949.1">
    <property type="nucleotide sequence ID" value="NZ_FOSK01000014.1"/>
</dbReference>
<feature type="chain" id="PRO_5046606939" evidence="3">
    <location>
        <begin position="22"/>
        <end position="236"/>
    </location>
</feature>
<dbReference type="InterPro" id="IPR003782">
    <property type="entry name" value="SCO1/SenC"/>
</dbReference>
<sequence>MRVLKKLLIFSGVAATLPALWYTLIAGQAAPTRPFADVFTPHEEFQFDPPKPGSYTLNRFKTVPDGHVLDVNGQRHSLAALTKGKINLVSFVYLMCGDENGCPIAMSTLFEIHDASQKLPGLREDVQLITISFDPARDTVEAINSFAYPLQIDANADQKLKWHVLTSADLTDLQPILDGFGQVIDRSNDQEVINHLLRMYLVDREGIVRNVYGLGTIDPRLLITDVETLLLEESRS</sequence>
<evidence type="ECO:0000256" key="1">
    <source>
        <dbReference type="ARBA" id="ARBA00010996"/>
    </source>
</evidence>
<evidence type="ECO:0000256" key="2">
    <source>
        <dbReference type="ARBA" id="ARBA00023008"/>
    </source>
</evidence>
<dbReference type="PROSITE" id="PS51352">
    <property type="entry name" value="THIOREDOXIN_2"/>
    <property type="match status" value="1"/>
</dbReference>
<feature type="signal peptide" evidence="3">
    <location>
        <begin position="1"/>
        <end position="21"/>
    </location>
</feature>
<proteinExistence type="inferred from homology"/>
<evidence type="ECO:0000256" key="3">
    <source>
        <dbReference type="SAM" id="SignalP"/>
    </source>
</evidence>
<dbReference type="Pfam" id="PF02630">
    <property type="entry name" value="SCO1-SenC"/>
    <property type="match status" value="1"/>
</dbReference>
<evidence type="ECO:0000259" key="4">
    <source>
        <dbReference type="PROSITE" id="PS51352"/>
    </source>
</evidence>
<keyword evidence="3" id="KW-0732">Signal</keyword>
<organism evidence="5 6">
    <name type="scientific">Pseudovibrio ascidiaceicola</name>
    <dbReference type="NCBI Taxonomy" id="285279"/>
    <lineage>
        <taxon>Bacteria</taxon>
        <taxon>Pseudomonadati</taxon>
        <taxon>Pseudomonadota</taxon>
        <taxon>Alphaproteobacteria</taxon>
        <taxon>Hyphomicrobiales</taxon>
        <taxon>Stappiaceae</taxon>
        <taxon>Pseudovibrio</taxon>
    </lineage>
</organism>
<feature type="domain" description="Thioredoxin" evidence="4">
    <location>
        <begin position="57"/>
        <end position="231"/>
    </location>
</feature>